<keyword evidence="3" id="KW-0812">Transmembrane</keyword>
<sequence length="640" mass="72023">MLARLISDLRILPRWVIIAIDAVLIAISTFIGYLLRFNFEWRDLQAHDFEWGILISVMCGIIATVITKSYAGIIRYTSLQDAFRIIYTSTLAAGLATVVNLVFFYNRQGNVIPFSVIIITYFASLLVLFYYRVLIKSVFDYYKSYWEKGSNVLIYGAGDLGIITKQVIESTSGLRIVGFIEDDERKVGKDLLGIKIYPATKGLGDLLEAFKVAELVIAIKNIDVDRKNEVVDECLKHGVKARVVPPVEKWVNGNLSFQQLKEINIEDLLGRESIHIDDEHVIAKFINKRILVSGAAGSIGSEVVRQLLQYGPQSIVLVDQAESPLFDLEFDLGALKRQVSIYSQVADITNAVRMEEIFAQYTPDIVFHAAAYKHVPLMEKLPKEALLCNVGGTKLLADLSVKYKVQRFIMISTDKAVNPTNVMGASKRIAELYVQALDTYLKDSQSAQDTTSFITTRFGNVLGSNGSVIPLFKKQIAAGGPITVTHPDITRYFMTIPEACRLVLEAGVMGKGGEIFLFDMGKSVKIVDLAKKMVQLSGLQLWKDIEISFTGLREGEKIKEELLANEENTLPTHHPKIMIAKVREEEYHHINQKINLLLEKIQQKESKNQDLQLVKEMKEIVPEFKSNYSRYEVLDKPTQV</sequence>
<dbReference type="Gene3D" id="3.40.50.720">
    <property type="entry name" value="NAD(P)-binding Rossmann-like Domain"/>
    <property type="match status" value="2"/>
</dbReference>
<dbReference type="EMBL" id="JAUHJS010000007">
    <property type="protein sequence ID" value="MDN4166646.1"/>
    <property type="molecule type" value="Genomic_DNA"/>
</dbReference>
<keyword evidence="6" id="KW-1185">Reference proteome</keyword>
<gene>
    <name evidence="5" type="ORF">QWY31_14140</name>
</gene>
<dbReference type="PANTHER" id="PTHR43318:SF1">
    <property type="entry name" value="POLYSACCHARIDE BIOSYNTHESIS PROTEIN EPSC-RELATED"/>
    <property type="match status" value="1"/>
</dbReference>
<evidence type="ECO:0000313" key="5">
    <source>
        <dbReference type="EMBL" id="MDN4166646.1"/>
    </source>
</evidence>
<dbReference type="PANTHER" id="PTHR43318">
    <property type="entry name" value="UDP-N-ACETYLGLUCOSAMINE 4,6-DEHYDRATASE"/>
    <property type="match status" value="1"/>
</dbReference>
<dbReference type="Proteomes" id="UP001168552">
    <property type="component" value="Unassembled WGS sequence"/>
</dbReference>
<evidence type="ECO:0000313" key="6">
    <source>
        <dbReference type="Proteomes" id="UP001168552"/>
    </source>
</evidence>
<proteinExistence type="inferred from homology"/>
<feature type="transmembrane region" description="Helical" evidence="3">
    <location>
        <begin position="111"/>
        <end position="131"/>
    </location>
</feature>
<comment type="caution">
    <text evidence="5">The sequence shown here is derived from an EMBL/GenBank/DDBJ whole genome shotgun (WGS) entry which is preliminary data.</text>
</comment>
<evidence type="ECO:0000256" key="1">
    <source>
        <dbReference type="ARBA" id="ARBA00007430"/>
    </source>
</evidence>
<name>A0ABT8F8W4_9BACT</name>
<feature type="transmembrane region" description="Helical" evidence="3">
    <location>
        <begin position="12"/>
        <end position="33"/>
    </location>
</feature>
<feature type="transmembrane region" description="Helical" evidence="3">
    <location>
        <begin position="85"/>
        <end position="105"/>
    </location>
</feature>
<organism evidence="5 6">
    <name type="scientific">Shiella aurantiaca</name>
    <dbReference type="NCBI Taxonomy" id="3058365"/>
    <lineage>
        <taxon>Bacteria</taxon>
        <taxon>Pseudomonadati</taxon>
        <taxon>Bacteroidota</taxon>
        <taxon>Cytophagia</taxon>
        <taxon>Cytophagales</taxon>
        <taxon>Shiellaceae</taxon>
        <taxon>Shiella</taxon>
    </lineage>
</organism>
<dbReference type="Pfam" id="PF13727">
    <property type="entry name" value="CoA_binding_3"/>
    <property type="match status" value="1"/>
</dbReference>
<keyword evidence="2" id="KW-0175">Coiled coil</keyword>
<dbReference type="InterPro" id="IPR036291">
    <property type="entry name" value="NAD(P)-bd_dom_sf"/>
</dbReference>
<protein>
    <submittedName>
        <fullName evidence="5">Nucleoside-diphosphate sugar epimerase/dehydratase</fullName>
    </submittedName>
</protein>
<comment type="similarity">
    <text evidence="1">Belongs to the polysaccharide synthase family.</text>
</comment>
<accession>A0ABT8F8W4</accession>
<dbReference type="CDD" id="cd05237">
    <property type="entry name" value="UDP_invert_4-6DH_SDR_e"/>
    <property type="match status" value="1"/>
</dbReference>
<dbReference type="InterPro" id="IPR051203">
    <property type="entry name" value="Polysaccharide_Synthase-Rel"/>
</dbReference>
<evidence type="ECO:0000256" key="2">
    <source>
        <dbReference type="SAM" id="Coils"/>
    </source>
</evidence>
<keyword evidence="3" id="KW-0472">Membrane</keyword>
<keyword evidence="3" id="KW-1133">Transmembrane helix</keyword>
<dbReference type="SUPFAM" id="SSF51735">
    <property type="entry name" value="NAD(P)-binding Rossmann-fold domains"/>
    <property type="match status" value="2"/>
</dbReference>
<feature type="domain" description="Polysaccharide biosynthesis protein CapD-like" evidence="4">
    <location>
        <begin position="290"/>
        <end position="581"/>
    </location>
</feature>
<reference evidence="5" key="1">
    <citation type="submission" date="2023-06" db="EMBL/GenBank/DDBJ databases">
        <title>Cytophagales bacterium Strain LB-30, isolated from soil.</title>
        <authorList>
            <person name="Liu B."/>
        </authorList>
    </citation>
    <scope>NUCLEOTIDE SEQUENCE</scope>
    <source>
        <strain evidence="5">LB-30</strain>
    </source>
</reference>
<dbReference type="Pfam" id="PF02719">
    <property type="entry name" value="Polysacc_synt_2"/>
    <property type="match status" value="1"/>
</dbReference>
<evidence type="ECO:0000259" key="4">
    <source>
        <dbReference type="Pfam" id="PF02719"/>
    </source>
</evidence>
<feature type="transmembrane region" description="Helical" evidence="3">
    <location>
        <begin position="53"/>
        <end position="73"/>
    </location>
</feature>
<dbReference type="InterPro" id="IPR003869">
    <property type="entry name" value="Polysac_CapD-like"/>
</dbReference>
<evidence type="ECO:0000256" key="3">
    <source>
        <dbReference type="SAM" id="Phobius"/>
    </source>
</evidence>
<dbReference type="RefSeq" id="WP_320005184.1">
    <property type="nucleotide sequence ID" value="NZ_JAUHJS010000007.1"/>
</dbReference>
<feature type="coiled-coil region" evidence="2">
    <location>
        <begin position="587"/>
        <end position="614"/>
    </location>
</feature>